<feature type="domain" description="Ribosomal RNA small subunit methyltransferase E PUA-like" evidence="14">
    <location>
        <begin position="25"/>
        <end position="72"/>
    </location>
</feature>
<evidence type="ECO:0000256" key="3">
    <source>
        <dbReference type="ARBA" id="ARBA00012328"/>
    </source>
</evidence>
<evidence type="ECO:0000256" key="2">
    <source>
        <dbReference type="ARBA" id="ARBA00005528"/>
    </source>
</evidence>
<dbReference type="Pfam" id="PF04452">
    <property type="entry name" value="Methyltrans_RNA"/>
    <property type="match status" value="1"/>
</dbReference>
<keyword evidence="9 12" id="KW-0949">S-adenosyl-L-methionine</keyword>
<dbReference type="EC" id="2.1.1.193" evidence="3 12"/>
<evidence type="ECO:0000259" key="13">
    <source>
        <dbReference type="Pfam" id="PF04452"/>
    </source>
</evidence>
<dbReference type="InterPro" id="IPR029026">
    <property type="entry name" value="tRNA_m1G_MTases_N"/>
</dbReference>
<dbReference type="Gene3D" id="3.40.1280.10">
    <property type="match status" value="1"/>
</dbReference>
<evidence type="ECO:0000259" key="14">
    <source>
        <dbReference type="Pfam" id="PF20260"/>
    </source>
</evidence>
<accession>A0A4R6VP32</accession>
<dbReference type="OrthoDB" id="9815641at2"/>
<keyword evidence="7 12" id="KW-0489">Methyltransferase</keyword>
<keyword evidence="16" id="KW-1185">Reference proteome</keyword>
<organism evidence="15 16">
    <name type="scientific">Maritalea mobilis</name>
    <dbReference type="NCBI Taxonomy" id="483324"/>
    <lineage>
        <taxon>Bacteria</taxon>
        <taxon>Pseudomonadati</taxon>
        <taxon>Pseudomonadota</taxon>
        <taxon>Alphaproteobacteria</taxon>
        <taxon>Hyphomicrobiales</taxon>
        <taxon>Devosiaceae</taxon>
        <taxon>Maritalea</taxon>
    </lineage>
</organism>
<dbReference type="NCBIfam" id="NF008696">
    <property type="entry name" value="PRK11713.3-5"/>
    <property type="match status" value="1"/>
</dbReference>
<evidence type="ECO:0000313" key="15">
    <source>
        <dbReference type="EMBL" id="TDQ63973.1"/>
    </source>
</evidence>
<dbReference type="PIRSF" id="PIRSF015601">
    <property type="entry name" value="MTase_slr0722"/>
    <property type="match status" value="1"/>
</dbReference>
<dbReference type="InterPro" id="IPR046887">
    <property type="entry name" value="RsmE_PUA-like"/>
</dbReference>
<evidence type="ECO:0000256" key="8">
    <source>
        <dbReference type="ARBA" id="ARBA00022679"/>
    </source>
</evidence>
<name>A0A4R6VP32_9HYPH</name>
<evidence type="ECO:0000256" key="11">
    <source>
        <dbReference type="ARBA" id="ARBA00047944"/>
    </source>
</evidence>
<comment type="function">
    <text evidence="10 12">Specifically methylates the N3 position of the uracil ring of uridine 1498 (m3U1498) in 16S rRNA. Acts on the fully assembled 30S ribosomal subunit.</text>
</comment>
<comment type="catalytic activity">
    <reaction evidence="11 12">
        <text>uridine(1498) in 16S rRNA + S-adenosyl-L-methionine = N(3)-methyluridine(1498) in 16S rRNA + S-adenosyl-L-homocysteine + H(+)</text>
        <dbReference type="Rhea" id="RHEA:42920"/>
        <dbReference type="Rhea" id="RHEA-COMP:10283"/>
        <dbReference type="Rhea" id="RHEA-COMP:10284"/>
        <dbReference type="ChEBI" id="CHEBI:15378"/>
        <dbReference type="ChEBI" id="CHEBI:57856"/>
        <dbReference type="ChEBI" id="CHEBI:59789"/>
        <dbReference type="ChEBI" id="CHEBI:65315"/>
        <dbReference type="ChEBI" id="CHEBI:74502"/>
        <dbReference type="EC" id="2.1.1.193"/>
    </reaction>
</comment>
<evidence type="ECO:0000256" key="6">
    <source>
        <dbReference type="ARBA" id="ARBA00022552"/>
    </source>
</evidence>
<dbReference type="CDD" id="cd18084">
    <property type="entry name" value="RsmE-like"/>
    <property type="match status" value="1"/>
</dbReference>
<dbReference type="Gene3D" id="2.40.240.20">
    <property type="entry name" value="Hypothetical PUA domain-like, domain 1"/>
    <property type="match status" value="1"/>
</dbReference>
<dbReference type="InterPro" id="IPR029028">
    <property type="entry name" value="Alpha/beta_knot_MTases"/>
</dbReference>
<dbReference type="AlphaFoldDB" id="A0A4R6VP32"/>
<evidence type="ECO:0000256" key="12">
    <source>
        <dbReference type="PIRNR" id="PIRNR015601"/>
    </source>
</evidence>
<dbReference type="InterPro" id="IPR006700">
    <property type="entry name" value="RsmE"/>
</dbReference>
<sequence>MPRKHKTLPRLFVELPLAVGAELQLEKAQSNYLVNVLRLGEGGEVILFNGTDGAFRAVLANGSKKAARLTIEEQTSAQTAPSKIDYIFAPIKTARLDYMVQKATEMGVNALRPMQTQHTQMSRINYDRMRANAVEAAEQCEILNVPQVHEATTLEKLIANWAETDPNRILVFADEETKVSDAAVALKPYDNQQVAVLIGPEGGFSEAERQLLRAQSFCVPISLGPRILRADTAAIVALTLVQSNIGDLR</sequence>
<dbReference type="RefSeq" id="WP_133572613.1">
    <property type="nucleotide sequence ID" value="NZ_SNYR01000002.1"/>
</dbReference>
<protein>
    <recommendedName>
        <fullName evidence="4 12">Ribosomal RNA small subunit methyltransferase E</fullName>
        <ecNumber evidence="3 12">2.1.1.193</ecNumber>
    </recommendedName>
</protein>
<dbReference type="NCBIfam" id="TIGR00046">
    <property type="entry name" value="RsmE family RNA methyltransferase"/>
    <property type="match status" value="1"/>
</dbReference>
<dbReference type="GO" id="GO:0005737">
    <property type="term" value="C:cytoplasm"/>
    <property type="evidence" value="ECO:0007669"/>
    <property type="project" value="UniProtKB-SubCell"/>
</dbReference>
<feature type="domain" description="Ribosomal RNA small subunit methyltransferase E methyltransferase" evidence="13">
    <location>
        <begin position="80"/>
        <end position="242"/>
    </location>
</feature>
<proteinExistence type="inferred from homology"/>
<keyword evidence="5 12" id="KW-0963">Cytoplasm</keyword>
<dbReference type="EMBL" id="SNYR01000002">
    <property type="protein sequence ID" value="TDQ63973.1"/>
    <property type="molecule type" value="Genomic_DNA"/>
</dbReference>
<comment type="subcellular location">
    <subcellularLocation>
        <location evidence="1 12">Cytoplasm</location>
    </subcellularLocation>
</comment>
<evidence type="ECO:0000256" key="10">
    <source>
        <dbReference type="ARBA" id="ARBA00025699"/>
    </source>
</evidence>
<gene>
    <name evidence="15" type="ORF">ATL17_1982</name>
</gene>
<evidence type="ECO:0000256" key="5">
    <source>
        <dbReference type="ARBA" id="ARBA00022490"/>
    </source>
</evidence>
<dbReference type="SUPFAM" id="SSF88697">
    <property type="entry name" value="PUA domain-like"/>
    <property type="match status" value="1"/>
</dbReference>
<reference evidence="15 16" key="1">
    <citation type="submission" date="2019-03" db="EMBL/GenBank/DDBJ databases">
        <title>Genomic Encyclopedia of Type Strains, Phase III (KMG-III): the genomes of soil and plant-associated and newly described type strains.</title>
        <authorList>
            <person name="Whitman W."/>
        </authorList>
    </citation>
    <scope>NUCLEOTIDE SEQUENCE [LARGE SCALE GENOMIC DNA]</scope>
    <source>
        <strain evidence="15 16">CGMCC 1.7002</strain>
    </source>
</reference>
<dbReference type="GO" id="GO:0070475">
    <property type="term" value="P:rRNA base methylation"/>
    <property type="evidence" value="ECO:0007669"/>
    <property type="project" value="TreeGrafter"/>
</dbReference>
<comment type="similarity">
    <text evidence="2 12">Belongs to the RNA methyltransferase RsmE family.</text>
</comment>
<dbReference type="Pfam" id="PF20260">
    <property type="entry name" value="PUA_4"/>
    <property type="match status" value="1"/>
</dbReference>
<dbReference type="SUPFAM" id="SSF75217">
    <property type="entry name" value="alpha/beta knot"/>
    <property type="match status" value="1"/>
</dbReference>
<dbReference type="GO" id="GO:0070042">
    <property type="term" value="F:rRNA (uridine-N3-)-methyltransferase activity"/>
    <property type="evidence" value="ECO:0007669"/>
    <property type="project" value="TreeGrafter"/>
</dbReference>
<evidence type="ECO:0000256" key="9">
    <source>
        <dbReference type="ARBA" id="ARBA00022691"/>
    </source>
</evidence>
<evidence type="ECO:0000313" key="16">
    <source>
        <dbReference type="Proteomes" id="UP000295391"/>
    </source>
</evidence>
<dbReference type="PANTHER" id="PTHR30027:SF3">
    <property type="entry name" value="16S RRNA (URACIL(1498)-N(3))-METHYLTRANSFERASE"/>
    <property type="match status" value="1"/>
</dbReference>
<dbReference type="InterPro" id="IPR015947">
    <property type="entry name" value="PUA-like_sf"/>
</dbReference>
<dbReference type="PANTHER" id="PTHR30027">
    <property type="entry name" value="RIBOSOMAL RNA SMALL SUBUNIT METHYLTRANSFERASE E"/>
    <property type="match status" value="1"/>
</dbReference>
<keyword evidence="8 12" id="KW-0808">Transferase</keyword>
<dbReference type="InterPro" id="IPR046886">
    <property type="entry name" value="RsmE_MTase_dom"/>
</dbReference>
<comment type="caution">
    <text evidence="15">The sequence shown here is derived from an EMBL/GenBank/DDBJ whole genome shotgun (WGS) entry which is preliminary data.</text>
</comment>
<dbReference type="Proteomes" id="UP000295391">
    <property type="component" value="Unassembled WGS sequence"/>
</dbReference>
<evidence type="ECO:0000256" key="7">
    <source>
        <dbReference type="ARBA" id="ARBA00022603"/>
    </source>
</evidence>
<evidence type="ECO:0000256" key="4">
    <source>
        <dbReference type="ARBA" id="ARBA00013673"/>
    </source>
</evidence>
<evidence type="ECO:0000256" key="1">
    <source>
        <dbReference type="ARBA" id="ARBA00004496"/>
    </source>
</evidence>
<keyword evidence="6 12" id="KW-0698">rRNA processing</keyword>